<keyword evidence="1" id="KW-0175">Coiled coil</keyword>
<dbReference type="eggNOG" id="ENOG502Z8KI">
    <property type="taxonomic scope" value="Bacteria"/>
</dbReference>
<feature type="coiled-coil region" evidence="1">
    <location>
        <begin position="46"/>
        <end position="101"/>
    </location>
</feature>
<name>G4QA38_TAYAM</name>
<evidence type="ECO:0000256" key="1">
    <source>
        <dbReference type="SAM" id="Coils"/>
    </source>
</evidence>
<dbReference type="Pfam" id="PF20567">
    <property type="entry name" value="DUF6776"/>
    <property type="match status" value="1"/>
</dbReference>
<organism evidence="2 3">
    <name type="scientific">Taylorella asinigenitalis (strain MCE3)</name>
    <dbReference type="NCBI Taxonomy" id="1008459"/>
    <lineage>
        <taxon>Bacteria</taxon>
        <taxon>Pseudomonadati</taxon>
        <taxon>Pseudomonadota</taxon>
        <taxon>Betaproteobacteria</taxon>
        <taxon>Burkholderiales</taxon>
        <taxon>Alcaligenaceae</taxon>
        <taxon>Taylorella</taxon>
    </lineage>
</organism>
<reference key="1">
    <citation type="submission" date="2011-09" db="EMBL/GenBank/DDBJ databases">
        <title>Genomic characterization of the Taylorella genus.</title>
        <authorList>
            <person name="Hebert L."/>
            <person name="Moumen B."/>
            <person name="Pons N."/>
            <person name="Duquesne F."/>
            <person name="Breuil M.-F."/>
            <person name="Goux D."/>
            <person name="Batto J.-M."/>
            <person name="Renault P."/>
            <person name="Laugier C."/>
            <person name="Petry S."/>
        </authorList>
    </citation>
    <scope>NUCLEOTIDE SEQUENCE</scope>
    <source>
        <strain>MCE3</strain>
    </source>
</reference>
<proteinExistence type="predicted"/>
<dbReference type="EMBL" id="CP003059">
    <property type="protein sequence ID" value="AEP37111.1"/>
    <property type="molecule type" value="Genomic_DNA"/>
</dbReference>
<dbReference type="RefSeq" id="WP_014112005.1">
    <property type="nucleotide sequence ID" value="NC_016043.1"/>
</dbReference>
<evidence type="ECO:0000313" key="2">
    <source>
        <dbReference type="EMBL" id="AEP37111.1"/>
    </source>
</evidence>
<keyword evidence="3" id="KW-1185">Reference proteome</keyword>
<accession>G4QA38</accession>
<evidence type="ECO:0000313" key="3">
    <source>
        <dbReference type="Proteomes" id="UP000009284"/>
    </source>
</evidence>
<protein>
    <submittedName>
        <fullName evidence="2">Putative integral membrane protein</fullName>
    </submittedName>
</protein>
<gene>
    <name evidence="2" type="ordered locus">TASI_1371</name>
</gene>
<sequence>MLIRSLLFVFGVIVGGAAVHYYDNLNLKKEKMVLRVEFEKILRNARLNMKSDYEELQNSIKNLKGKLFVSNSTIQRFRIENDRLLAEVSDLSRDIEFYEQLLPSGPMGLVTIRSLDVKRSGDLISYKILLSRKVNEETNFKGMLKFQAVGMLNGKTIMVDLIPARITEDNKLAIPANPKVASKILNNARSHSILSVDFVRWQQSTGDLVLPAGFEPHEIYVKVLEGNQVRASKSVLL</sequence>
<dbReference type="AlphaFoldDB" id="G4QA38"/>
<dbReference type="STRING" id="1008459.TASI_1371"/>
<dbReference type="KEGG" id="tas:TASI_1371"/>
<dbReference type="HOGENOM" id="CLU_098560_0_0_4"/>
<reference evidence="2 3" key="2">
    <citation type="journal article" date="2012" name="PLoS ONE">
        <title>Genomic characterization of the taylorella genus.</title>
        <authorList>
            <person name="Hebert L."/>
            <person name="Moumen B."/>
            <person name="Pons N."/>
            <person name="Duquesne F."/>
            <person name="Breuil M.F."/>
            <person name="Goux D."/>
            <person name="Batto J.M."/>
            <person name="Laugier C."/>
            <person name="Renault P."/>
            <person name="Petry S."/>
        </authorList>
    </citation>
    <scope>NUCLEOTIDE SEQUENCE [LARGE SCALE GENOMIC DNA]</scope>
    <source>
        <strain evidence="2 3">MCE3</strain>
    </source>
</reference>
<dbReference type="Proteomes" id="UP000009284">
    <property type="component" value="Chromosome"/>
</dbReference>
<dbReference type="OrthoDB" id="8585321at2"/>
<dbReference type="InterPro" id="IPR046703">
    <property type="entry name" value="DUF6776"/>
</dbReference>